<evidence type="ECO:0000259" key="4">
    <source>
        <dbReference type="Pfam" id="PF00534"/>
    </source>
</evidence>
<feature type="transmembrane region" description="Helical" evidence="3">
    <location>
        <begin position="142"/>
        <end position="163"/>
    </location>
</feature>
<dbReference type="AlphaFoldDB" id="A0AAI7ZET9"/>
<accession>A0AAI7ZET9</accession>
<keyword evidence="3" id="KW-0812">Transmembrane</keyword>
<dbReference type="GO" id="GO:1901135">
    <property type="term" value="P:carbohydrate derivative metabolic process"/>
    <property type="evidence" value="ECO:0007669"/>
    <property type="project" value="UniProtKB-ARBA"/>
</dbReference>
<feature type="domain" description="Glycosyl transferase family 1" evidence="4">
    <location>
        <begin position="250"/>
        <end position="399"/>
    </location>
</feature>
<dbReference type="Proteomes" id="UP000000576">
    <property type="component" value="Chromosome"/>
</dbReference>
<keyword evidence="3" id="KW-0472">Membrane</keyword>
<dbReference type="PANTHER" id="PTHR12526">
    <property type="entry name" value="GLYCOSYLTRANSFERASE"/>
    <property type="match status" value="1"/>
</dbReference>
<evidence type="ECO:0000256" key="2">
    <source>
        <dbReference type="ARBA" id="ARBA00022679"/>
    </source>
</evidence>
<keyword evidence="1" id="KW-0328">Glycosyltransferase</keyword>
<evidence type="ECO:0000256" key="1">
    <source>
        <dbReference type="ARBA" id="ARBA00022676"/>
    </source>
</evidence>
<dbReference type="Gene3D" id="3.40.50.2000">
    <property type="entry name" value="Glycogen Phosphorylase B"/>
    <property type="match status" value="2"/>
</dbReference>
<dbReference type="PANTHER" id="PTHR12526:SF510">
    <property type="entry name" value="D-INOSITOL 3-PHOSPHATE GLYCOSYLTRANSFERASE"/>
    <property type="match status" value="1"/>
</dbReference>
<gene>
    <name evidence="5" type="ordered locus">XAC1700</name>
</gene>
<evidence type="ECO:0000313" key="6">
    <source>
        <dbReference type="Proteomes" id="UP000000576"/>
    </source>
</evidence>
<dbReference type="SUPFAM" id="SSF53756">
    <property type="entry name" value="UDP-Glycosyltransferase/glycogen phosphorylase"/>
    <property type="match status" value="1"/>
</dbReference>
<dbReference type="GO" id="GO:0016757">
    <property type="term" value="F:glycosyltransferase activity"/>
    <property type="evidence" value="ECO:0007669"/>
    <property type="project" value="UniProtKB-KW"/>
</dbReference>
<organism evidence="5 6">
    <name type="scientific">Xanthomonas axonopodis pv. citri (strain 306)</name>
    <dbReference type="NCBI Taxonomy" id="190486"/>
    <lineage>
        <taxon>Bacteria</taxon>
        <taxon>Pseudomonadati</taxon>
        <taxon>Pseudomonadota</taxon>
        <taxon>Gammaproteobacteria</taxon>
        <taxon>Lysobacterales</taxon>
        <taxon>Lysobacteraceae</taxon>
        <taxon>Xanthomonas</taxon>
    </lineage>
</organism>
<evidence type="ECO:0000256" key="3">
    <source>
        <dbReference type="SAM" id="Phobius"/>
    </source>
</evidence>
<keyword evidence="2" id="KW-0808">Transferase</keyword>
<name>A0AAI7ZET9_XANAC</name>
<dbReference type="Pfam" id="PF00534">
    <property type="entry name" value="Glycos_transf_1"/>
    <property type="match status" value="1"/>
</dbReference>
<dbReference type="EMBL" id="AE008923">
    <property type="protein sequence ID" value="AAM36567.1"/>
    <property type="molecule type" value="Genomic_DNA"/>
</dbReference>
<keyword evidence="3" id="KW-1133">Transmembrane helix</keyword>
<protein>
    <submittedName>
        <fullName evidence="5">Hexosyltransferase</fullName>
    </submittedName>
</protein>
<sequence length="432" mass="46817">MADWRCIGTVGTVVARQPATSLACTGACPFRGAPVVCRSGPALGAGVYATTHDPAGAHRMKLALVVPGGVDRSGEVRVIPVFLTLIEWLARNHDVHVFVLHQEPQPGIWRLRGATVHNIGARRTRLRAIAAICDEHRRAPFAVIQAIFSGYCSLIAVIAATLLRRPSMVHIAGGELVALHRIDYGGRRKWRGRLREAVILRLADQVTAASAPIIDSLQALGIAAQRVPLGVDLRAWPPVAPRARTGPTARLLHVASLNPVKDQTTLLQAMRALKRAGVAFTLDMVGVDTLGGAMQRLVQQLGLQRQVRFLGFKTQRELRPIMLSADLLVLSSLHEAGPLVLLEAAVAGVPTVGTAVGHLVEWAPVCALAVPPGDWAGMAEAIRQVLADDELRLRLAWAAQCRAVREDAALTTRLFEQSYRQLCDQRPMRRVR</sequence>
<evidence type="ECO:0000313" key="5">
    <source>
        <dbReference type="EMBL" id="AAM36567.1"/>
    </source>
</evidence>
<dbReference type="InterPro" id="IPR001296">
    <property type="entry name" value="Glyco_trans_1"/>
</dbReference>
<proteinExistence type="predicted"/>
<dbReference type="KEGG" id="xac:XAC1700"/>
<reference evidence="5 6" key="1">
    <citation type="journal article" date="2002" name="Nature">
        <title>Comparison of the genomes of two Xanthomonas pathogens with differing host specificities.</title>
        <authorList>
            <person name="da Silva A.C."/>
            <person name="Ferro J.A."/>
            <person name="Reinach F.C."/>
            <person name="Farah C.S."/>
            <person name="Furlan L.R."/>
            <person name="Quaggio R.B."/>
            <person name="Monteiro-Vitorello C.B."/>
            <person name="Van Sluys M.A."/>
            <person name="Almeida N.F."/>
            <person name="Alves L.M."/>
            <person name="do Amaral A.M."/>
            <person name="Bertolini M.C."/>
            <person name="Camargo L.E."/>
            <person name="Camarotte G."/>
            <person name="Cannavan F."/>
            <person name="Cardozo J."/>
            <person name="Chambergo F."/>
            <person name="Ciapina L.P."/>
            <person name="Cicarelli R.M."/>
            <person name="Coutinho L.L."/>
            <person name="Cursino-Santos J.R."/>
            <person name="El-Dorry H."/>
            <person name="Faria J.B."/>
            <person name="Ferreira A.J."/>
            <person name="Ferreira R.C."/>
            <person name="Ferro M.I."/>
            <person name="Formighieri E.F."/>
            <person name="Franco M.C."/>
            <person name="Greggio C.C."/>
            <person name="Gruber A."/>
            <person name="Katsuyama A.M."/>
            <person name="Kishi L.T."/>
            <person name="Leite R.P."/>
            <person name="Lemos E.G."/>
            <person name="Lemos M.V."/>
            <person name="Locali E.C."/>
            <person name="Machado M.A."/>
            <person name="Madeira A.M."/>
            <person name="Martinez-Rossi N.M."/>
            <person name="Martins E.C."/>
            <person name="Meidanis J."/>
            <person name="Menck C.F."/>
            <person name="Miyaki C.Y."/>
            <person name="Moon D.H."/>
            <person name="Moreira L.M."/>
            <person name="Novo M.T."/>
            <person name="Okura V.K."/>
            <person name="Oliveira M.C."/>
            <person name="Oliveira V.R."/>
            <person name="Pereira H.A."/>
            <person name="Rossi A."/>
            <person name="Sena J.A."/>
            <person name="Silva C."/>
            <person name="de Souza R.F."/>
            <person name="Spinola L.A."/>
            <person name="Takita M.A."/>
            <person name="Tamura R.E."/>
            <person name="Teixeira E.C."/>
            <person name="Tezza R.I."/>
            <person name="Trindade dos Santos M."/>
            <person name="Truffi D."/>
            <person name="Tsai S.M."/>
            <person name="White F.F."/>
            <person name="Setubal J.C."/>
            <person name="Kitajima J.P."/>
        </authorList>
    </citation>
    <scope>NUCLEOTIDE SEQUENCE [LARGE SCALE GENOMIC DNA]</scope>
    <source>
        <strain evidence="5 6">306</strain>
    </source>
</reference>
<dbReference type="CDD" id="cd03801">
    <property type="entry name" value="GT4_PimA-like"/>
    <property type="match status" value="1"/>
</dbReference>